<dbReference type="Pfam" id="PF01411">
    <property type="entry name" value="tRNA-synt_2c"/>
    <property type="match status" value="1"/>
</dbReference>
<dbReference type="SUPFAM" id="SSF55681">
    <property type="entry name" value="Class II aaRS and biotin synthetases"/>
    <property type="match status" value="1"/>
</dbReference>
<evidence type="ECO:0000256" key="4">
    <source>
        <dbReference type="ARBA" id="ARBA00022598"/>
    </source>
</evidence>
<dbReference type="GO" id="GO:0046872">
    <property type="term" value="F:metal ion binding"/>
    <property type="evidence" value="ECO:0007669"/>
    <property type="project" value="UniProtKB-KW"/>
</dbReference>
<dbReference type="EC" id="6.1.1.7" evidence="2"/>
<name>A0A0F9G5X4_9ZZZZ</name>
<dbReference type="GO" id="GO:0005737">
    <property type="term" value="C:cytoplasm"/>
    <property type="evidence" value="ECO:0007669"/>
    <property type="project" value="InterPro"/>
</dbReference>
<dbReference type="GO" id="GO:0000049">
    <property type="term" value="F:tRNA binding"/>
    <property type="evidence" value="ECO:0007669"/>
    <property type="project" value="UniProtKB-KW"/>
</dbReference>
<keyword evidence="4" id="KW-0436">Ligase</keyword>
<feature type="non-terminal residue" evidence="13">
    <location>
        <position position="551"/>
    </location>
</feature>
<proteinExistence type="inferred from homology"/>
<accession>A0A0F9G5X4</accession>
<keyword evidence="5" id="KW-0479">Metal-binding</keyword>
<dbReference type="NCBIfam" id="TIGR00344">
    <property type="entry name" value="alaS"/>
    <property type="match status" value="1"/>
</dbReference>
<dbReference type="HAMAP" id="MF_00036_B">
    <property type="entry name" value="Ala_tRNA_synth_B"/>
    <property type="match status" value="1"/>
</dbReference>
<evidence type="ECO:0000313" key="13">
    <source>
        <dbReference type="EMBL" id="KKL85831.1"/>
    </source>
</evidence>
<evidence type="ECO:0000256" key="8">
    <source>
        <dbReference type="ARBA" id="ARBA00022840"/>
    </source>
</evidence>
<evidence type="ECO:0000256" key="11">
    <source>
        <dbReference type="ARBA" id="ARBA00023146"/>
    </source>
</evidence>
<feature type="domain" description="Alanyl-transfer RNA synthetases family profile" evidence="12">
    <location>
        <begin position="3"/>
        <end position="539"/>
    </location>
</feature>
<keyword evidence="9" id="KW-0694">RNA-binding</keyword>
<keyword evidence="6" id="KW-0547">Nucleotide-binding</keyword>
<keyword evidence="8" id="KW-0067">ATP-binding</keyword>
<dbReference type="Gene3D" id="3.30.930.10">
    <property type="entry name" value="Bira Bifunctional Protein, Domain 2"/>
    <property type="match status" value="1"/>
</dbReference>
<evidence type="ECO:0000256" key="6">
    <source>
        <dbReference type="ARBA" id="ARBA00022741"/>
    </source>
</evidence>
<dbReference type="InterPro" id="IPR009000">
    <property type="entry name" value="Transl_B-barrel_sf"/>
</dbReference>
<protein>
    <recommendedName>
        <fullName evidence="2">alanine--tRNA ligase</fullName>
        <ecNumber evidence="2">6.1.1.7</ecNumber>
    </recommendedName>
</protein>
<evidence type="ECO:0000256" key="9">
    <source>
        <dbReference type="ARBA" id="ARBA00022884"/>
    </source>
</evidence>
<dbReference type="PANTHER" id="PTHR11777:SF9">
    <property type="entry name" value="ALANINE--TRNA LIGASE, CYTOPLASMIC"/>
    <property type="match status" value="1"/>
</dbReference>
<comment type="caution">
    <text evidence="13">The sequence shown here is derived from an EMBL/GenBank/DDBJ whole genome shotgun (WGS) entry which is preliminary data.</text>
</comment>
<dbReference type="GO" id="GO:0005524">
    <property type="term" value="F:ATP binding"/>
    <property type="evidence" value="ECO:0007669"/>
    <property type="project" value="UniProtKB-KW"/>
</dbReference>
<dbReference type="FunFam" id="3.30.930.10:FF:000011">
    <property type="entry name" value="Alanine--tRNA ligase, cytoplasmic"/>
    <property type="match status" value="1"/>
</dbReference>
<dbReference type="InterPro" id="IPR018164">
    <property type="entry name" value="Ala-tRNA-synth_IIc_N"/>
</dbReference>
<dbReference type="PROSITE" id="PS50860">
    <property type="entry name" value="AA_TRNA_LIGASE_II_ALA"/>
    <property type="match status" value="1"/>
</dbReference>
<evidence type="ECO:0000256" key="3">
    <source>
        <dbReference type="ARBA" id="ARBA00022555"/>
    </source>
</evidence>
<sequence length="551" mass="60811">MTRTSGQIRQEFIEFFTERGHAFVPSSSLLPADDPTLLFTNAGMVQFKDVFLGAGTRDYSRAANSQKCIRAGGKHNDLEDVGHDTYHHTFFEMLGNWSFGDYFKAEAIEWAWELLTGVWGLPADRLYATVFGGEESSGLAADDEAAGLWPRITSLPAERVLYFGLKDNFWEMGQVGPCGPCSEIHIDLGEAACDGARHAGIRCDVNVAGCGRFIELWNLVFIQFNRGDDGSLDALPAKHVDTGLGFERVCAVLAGVTDNYATDVFAPLMGKLAEMSGIAYGDGGETDVALRVVADHARACSFAIADGVAPTNEGRGYVIRRILRRAARFGRKLGRHEPFLHELVPVIAEQMGEAFPEVARRAPQVAEIIRDEEEAFNRTLDRGLALFERVADKAAGGIAGDVAFELYATYGFPIDLTQLMAEERGLHVDMAGYEREMGKHRDISRVERVLLTANYQQPRETEFCGYEHERVDTRVMVTRRIERDETGNPRLTGQSLSEGDEGIVFLEETPFYAEAGGQVGDTGVIRQGNSVFRVTDTRKEVPAPGIENYCH</sequence>
<evidence type="ECO:0000256" key="10">
    <source>
        <dbReference type="ARBA" id="ARBA00022917"/>
    </source>
</evidence>
<organism evidence="13">
    <name type="scientific">marine sediment metagenome</name>
    <dbReference type="NCBI Taxonomy" id="412755"/>
    <lineage>
        <taxon>unclassified sequences</taxon>
        <taxon>metagenomes</taxon>
        <taxon>ecological metagenomes</taxon>
    </lineage>
</organism>
<dbReference type="PRINTS" id="PR00980">
    <property type="entry name" value="TRNASYNTHALA"/>
</dbReference>
<keyword evidence="7" id="KW-0862">Zinc</keyword>
<dbReference type="EMBL" id="LAZR01021291">
    <property type="protein sequence ID" value="KKL85831.1"/>
    <property type="molecule type" value="Genomic_DNA"/>
</dbReference>
<dbReference type="GO" id="GO:0006419">
    <property type="term" value="P:alanyl-tRNA aminoacylation"/>
    <property type="evidence" value="ECO:0007669"/>
    <property type="project" value="InterPro"/>
</dbReference>
<dbReference type="InterPro" id="IPR018165">
    <property type="entry name" value="Ala-tRNA-synth_IIc_core"/>
</dbReference>
<dbReference type="GO" id="GO:0004813">
    <property type="term" value="F:alanine-tRNA ligase activity"/>
    <property type="evidence" value="ECO:0007669"/>
    <property type="project" value="UniProtKB-EC"/>
</dbReference>
<dbReference type="InterPro" id="IPR050058">
    <property type="entry name" value="Ala-tRNA_ligase"/>
</dbReference>
<keyword evidence="11" id="KW-0030">Aminoacyl-tRNA synthetase</keyword>
<dbReference type="InterPro" id="IPR023033">
    <property type="entry name" value="Ala_tRNA_ligase_euk/bac"/>
</dbReference>
<dbReference type="InterPro" id="IPR018162">
    <property type="entry name" value="Ala-tRNA-ligase_IIc_anticod-bd"/>
</dbReference>
<keyword evidence="10" id="KW-0648">Protein biosynthesis</keyword>
<evidence type="ECO:0000256" key="7">
    <source>
        <dbReference type="ARBA" id="ARBA00022833"/>
    </source>
</evidence>
<dbReference type="GO" id="GO:0002161">
    <property type="term" value="F:aminoacyl-tRNA deacylase activity"/>
    <property type="evidence" value="ECO:0007669"/>
    <property type="project" value="TreeGrafter"/>
</dbReference>
<gene>
    <name evidence="13" type="ORF">LCGC14_1950810</name>
</gene>
<dbReference type="SUPFAM" id="SSF50447">
    <property type="entry name" value="Translation proteins"/>
    <property type="match status" value="1"/>
</dbReference>
<evidence type="ECO:0000256" key="2">
    <source>
        <dbReference type="ARBA" id="ARBA00013168"/>
    </source>
</evidence>
<dbReference type="AlphaFoldDB" id="A0A0F9G5X4"/>
<dbReference type="CDD" id="cd00673">
    <property type="entry name" value="AlaRS_core"/>
    <property type="match status" value="1"/>
</dbReference>
<dbReference type="SUPFAM" id="SSF101353">
    <property type="entry name" value="Putative anticodon-binding domain of alanyl-tRNA synthetase (AlaRS)"/>
    <property type="match status" value="1"/>
</dbReference>
<dbReference type="PANTHER" id="PTHR11777">
    <property type="entry name" value="ALANYL-TRNA SYNTHETASE"/>
    <property type="match status" value="1"/>
</dbReference>
<keyword evidence="3" id="KW-0820">tRNA-binding</keyword>
<evidence type="ECO:0000259" key="12">
    <source>
        <dbReference type="PROSITE" id="PS50860"/>
    </source>
</evidence>
<dbReference type="InterPro" id="IPR045864">
    <property type="entry name" value="aa-tRNA-synth_II/BPL/LPL"/>
</dbReference>
<evidence type="ECO:0000256" key="5">
    <source>
        <dbReference type="ARBA" id="ARBA00022723"/>
    </source>
</evidence>
<comment type="similarity">
    <text evidence="1">Belongs to the class-II aminoacyl-tRNA synthetase family.</text>
</comment>
<evidence type="ECO:0000256" key="1">
    <source>
        <dbReference type="ARBA" id="ARBA00008226"/>
    </source>
</evidence>
<reference evidence="13" key="1">
    <citation type="journal article" date="2015" name="Nature">
        <title>Complex archaea that bridge the gap between prokaryotes and eukaryotes.</title>
        <authorList>
            <person name="Spang A."/>
            <person name="Saw J.H."/>
            <person name="Jorgensen S.L."/>
            <person name="Zaremba-Niedzwiedzka K."/>
            <person name="Martijn J."/>
            <person name="Lind A.E."/>
            <person name="van Eijk R."/>
            <person name="Schleper C."/>
            <person name="Guy L."/>
            <person name="Ettema T.J."/>
        </authorList>
    </citation>
    <scope>NUCLEOTIDE SEQUENCE</scope>
</reference>
<dbReference type="InterPro" id="IPR002318">
    <property type="entry name" value="Ala-tRNA-lgiase_IIc"/>
</dbReference>
<dbReference type="Gene3D" id="2.40.30.130">
    <property type="match status" value="1"/>
</dbReference>